<dbReference type="AlphaFoldDB" id="A0A9P5CNM1"/>
<dbReference type="PANTHER" id="PTHR46720">
    <property type="entry name" value="HYDROXYLASE, PUTATIVE (AFU_ORTHOLOGUE AFUA_3G01460)-RELATED"/>
    <property type="match status" value="1"/>
</dbReference>
<dbReference type="GO" id="GO:0044550">
    <property type="term" value="P:secondary metabolite biosynthetic process"/>
    <property type="evidence" value="ECO:0007669"/>
    <property type="project" value="TreeGrafter"/>
</dbReference>
<dbReference type="SUPFAM" id="SSF51905">
    <property type="entry name" value="FAD/NAD(P)-binding domain"/>
    <property type="match status" value="1"/>
</dbReference>
<dbReference type="Gene3D" id="3.50.50.60">
    <property type="entry name" value="FAD/NAD(P)-binding domain"/>
    <property type="match status" value="1"/>
</dbReference>
<keyword evidence="4" id="KW-0560">Oxidoreductase</keyword>
<accession>A0A9P5CNM1</accession>
<dbReference type="EMBL" id="MU032347">
    <property type="protein sequence ID" value="KAF3765288.1"/>
    <property type="molecule type" value="Genomic_DNA"/>
</dbReference>
<dbReference type="GO" id="GO:0016491">
    <property type="term" value="F:oxidoreductase activity"/>
    <property type="evidence" value="ECO:0007669"/>
    <property type="project" value="UniProtKB-KW"/>
</dbReference>
<reference evidence="5" key="1">
    <citation type="journal article" date="2020" name="Phytopathology">
        <title>Genome sequence of the chestnut blight fungus Cryphonectria parasitica EP155: A fundamental resource for an archetypical invasive plant pathogen.</title>
        <authorList>
            <person name="Crouch J.A."/>
            <person name="Dawe A."/>
            <person name="Aerts A."/>
            <person name="Barry K."/>
            <person name="Churchill A.C.L."/>
            <person name="Grimwood J."/>
            <person name="Hillman B."/>
            <person name="Milgroom M.G."/>
            <person name="Pangilinan J."/>
            <person name="Smith M."/>
            <person name="Salamov A."/>
            <person name="Schmutz J."/>
            <person name="Yadav J."/>
            <person name="Grigoriev I.V."/>
            <person name="Nuss D."/>
        </authorList>
    </citation>
    <scope>NUCLEOTIDE SEQUENCE</scope>
    <source>
        <strain evidence="5">EP155</strain>
    </source>
</reference>
<evidence type="ECO:0000313" key="5">
    <source>
        <dbReference type="EMBL" id="KAF3765288.1"/>
    </source>
</evidence>
<dbReference type="PANTHER" id="PTHR46720:SF3">
    <property type="entry name" value="FAD-BINDING DOMAIN-CONTAINING PROTEIN-RELATED"/>
    <property type="match status" value="1"/>
</dbReference>
<keyword evidence="6" id="KW-1185">Reference proteome</keyword>
<dbReference type="GeneID" id="63838512"/>
<comment type="similarity">
    <text evidence="1">Belongs to the paxM FAD-dependent monooxygenase family.</text>
</comment>
<evidence type="ECO:0000256" key="4">
    <source>
        <dbReference type="ARBA" id="ARBA00023002"/>
    </source>
</evidence>
<evidence type="ECO:0000256" key="2">
    <source>
        <dbReference type="ARBA" id="ARBA00022630"/>
    </source>
</evidence>
<evidence type="ECO:0000256" key="1">
    <source>
        <dbReference type="ARBA" id="ARBA00007992"/>
    </source>
</evidence>
<sequence>MAESSSTIKIAVIGGGLAGASIANALLRYAHLEVHVYESAPEFSERGAAIGLSGDAQRALQKVVGVSEASAMLQRPGAVLQASTRTCIGSGTHAEAVIVDLGDDPEGSTRVVHRASLLRELLTPLPAKRLHTRKALSEITGTAAGDVQVTFCDGQNETFHAVIGADGIFGAVRRYVLQESADDDGPFPAGCWDCRNVVPINKARDTLGAQYFEQDRQYGWVGNRAFVMHDVLENRTKVQCVISTIEKDPPKDRRRPLTREFMEETLLDWMDGPVGKGIIDRRFSDLFKWSSMYCWRRAHATNPWQGAGTGQAFEDAIILVTLLGETKVSSEISRAFQAYGTGLILCGQDAGLDPDKIRDLLAPRWGLIAGIDLAAYKEEALQKMKALREV</sequence>
<keyword evidence="2" id="KW-0285">Flavoprotein</keyword>
<organism evidence="5 6">
    <name type="scientific">Cryphonectria parasitica (strain ATCC 38755 / EP155)</name>
    <dbReference type="NCBI Taxonomy" id="660469"/>
    <lineage>
        <taxon>Eukaryota</taxon>
        <taxon>Fungi</taxon>
        <taxon>Dikarya</taxon>
        <taxon>Ascomycota</taxon>
        <taxon>Pezizomycotina</taxon>
        <taxon>Sordariomycetes</taxon>
        <taxon>Sordariomycetidae</taxon>
        <taxon>Diaporthales</taxon>
        <taxon>Cryphonectriaceae</taxon>
        <taxon>Cryphonectria-Endothia species complex</taxon>
        <taxon>Cryphonectria</taxon>
    </lineage>
</organism>
<dbReference type="OrthoDB" id="16820at2759"/>
<proteinExistence type="inferred from homology"/>
<evidence type="ECO:0000256" key="3">
    <source>
        <dbReference type="ARBA" id="ARBA00022827"/>
    </source>
</evidence>
<dbReference type="InterPro" id="IPR036188">
    <property type="entry name" value="FAD/NAD-bd_sf"/>
</dbReference>
<dbReference type="InterPro" id="IPR051104">
    <property type="entry name" value="FAD_monoxygenase"/>
</dbReference>
<gene>
    <name evidence="5" type="ORF">M406DRAFT_338781</name>
</gene>
<dbReference type="Proteomes" id="UP000803844">
    <property type="component" value="Unassembled WGS sequence"/>
</dbReference>
<dbReference type="RefSeq" id="XP_040776249.1">
    <property type="nucleotide sequence ID" value="XM_040921383.1"/>
</dbReference>
<protein>
    <submittedName>
        <fullName evidence="5">FAD/NAD(P)-binding domain-containing protein</fullName>
    </submittedName>
</protein>
<comment type="caution">
    <text evidence="5">The sequence shown here is derived from an EMBL/GenBank/DDBJ whole genome shotgun (WGS) entry which is preliminary data.</text>
</comment>
<keyword evidence="3" id="KW-0274">FAD</keyword>
<dbReference type="PRINTS" id="PR00420">
    <property type="entry name" value="RNGMNOXGNASE"/>
</dbReference>
<evidence type="ECO:0000313" key="6">
    <source>
        <dbReference type="Proteomes" id="UP000803844"/>
    </source>
</evidence>
<name>A0A9P5CNM1_CRYP1</name>